<accession>A0A544W3B8</accession>
<feature type="transmembrane region" description="Helical" evidence="1">
    <location>
        <begin position="145"/>
        <end position="167"/>
    </location>
</feature>
<keyword evidence="1" id="KW-0812">Transmembrane</keyword>
<comment type="caution">
    <text evidence="2">The sequence shown here is derived from an EMBL/GenBank/DDBJ whole genome shotgun (WGS) entry which is preliminary data.</text>
</comment>
<sequence>METFSLDLGLSWWRRLVGRNPLVRTSDRIEAMARALAVVVVLMAVPCAGAFATEIREARATSYELQAIDRHETAAVAVADSRLHSRANGQSFDVLARWVAEDGVHVDVVPVADVVRAGDHVGLWVDARGRRVDAPTPSGRASTEAVGWAVLSWSAVAATAALAVHGLRRRLTSARYLEWDRALEALAGGGGRTSH</sequence>
<dbReference type="PANTHER" id="PTHR42305">
    <property type="entry name" value="MEMBRANE PROTEIN RV1733C-RELATED"/>
    <property type="match status" value="1"/>
</dbReference>
<protein>
    <recommendedName>
        <fullName evidence="4">Transmembrane protein</fullName>
    </recommendedName>
</protein>
<dbReference type="Proteomes" id="UP000315759">
    <property type="component" value="Unassembled WGS sequence"/>
</dbReference>
<dbReference type="EMBL" id="VIFX01000010">
    <property type="protein sequence ID" value="TQR86735.1"/>
    <property type="molecule type" value="Genomic_DNA"/>
</dbReference>
<reference evidence="2 3" key="1">
    <citation type="submission" date="2018-10" db="EMBL/GenBank/DDBJ databases">
        <title>Draft genome of Mycobacterium hodleri strain B.</title>
        <authorList>
            <person name="Amande T.J."/>
            <person name="Mcgenity T.J."/>
        </authorList>
    </citation>
    <scope>NUCLEOTIDE SEQUENCE [LARGE SCALE GENOMIC DNA]</scope>
    <source>
        <strain evidence="2 3">B</strain>
    </source>
</reference>
<gene>
    <name evidence="2" type="ORF">D8S82_09655</name>
</gene>
<proteinExistence type="predicted"/>
<evidence type="ECO:0000313" key="3">
    <source>
        <dbReference type="Proteomes" id="UP000315759"/>
    </source>
</evidence>
<dbReference type="AlphaFoldDB" id="A0A544W3B8"/>
<keyword evidence="3" id="KW-1185">Reference proteome</keyword>
<keyword evidence="1" id="KW-0472">Membrane</keyword>
<evidence type="ECO:0000256" key="1">
    <source>
        <dbReference type="SAM" id="Phobius"/>
    </source>
</evidence>
<evidence type="ECO:0000313" key="2">
    <source>
        <dbReference type="EMBL" id="TQR86735.1"/>
    </source>
</evidence>
<dbReference type="InterPro" id="IPR039708">
    <property type="entry name" value="MT1774/Rv1733c-like"/>
</dbReference>
<organism evidence="2 3">
    <name type="scientific">Mycolicibacterium hodleri</name>
    <dbReference type="NCBI Taxonomy" id="49897"/>
    <lineage>
        <taxon>Bacteria</taxon>
        <taxon>Bacillati</taxon>
        <taxon>Actinomycetota</taxon>
        <taxon>Actinomycetes</taxon>
        <taxon>Mycobacteriales</taxon>
        <taxon>Mycobacteriaceae</taxon>
        <taxon>Mycolicibacterium</taxon>
    </lineage>
</organism>
<keyword evidence="1" id="KW-1133">Transmembrane helix</keyword>
<evidence type="ECO:0008006" key="4">
    <source>
        <dbReference type="Google" id="ProtNLM"/>
    </source>
</evidence>
<name>A0A544W3B8_9MYCO</name>
<dbReference type="PANTHER" id="PTHR42305:SF1">
    <property type="entry name" value="MEMBRANE PROTEIN RV1733C-RELATED"/>
    <property type="match status" value="1"/>
</dbReference>
<dbReference type="RefSeq" id="WP_142551888.1">
    <property type="nucleotide sequence ID" value="NZ_VIFX01000010.1"/>
</dbReference>